<evidence type="ECO:0008006" key="3">
    <source>
        <dbReference type="Google" id="ProtNLM"/>
    </source>
</evidence>
<dbReference type="Gene3D" id="2.60.40.10">
    <property type="entry name" value="Immunoglobulins"/>
    <property type="match status" value="2"/>
</dbReference>
<feature type="non-terminal residue" evidence="1">
    <location>
        <position position="1"/>
    </location>
</feature>
<dbReference type="EMBL" id="AUZM01000364">
    <property type="protein sequence ID" value="ERT03567.1"/>
    <property type="molecule type" value="Genomic_DNA"/>
</dbReference>
<protein>
    <recommendedName>
        <fullName evidence="3">Choice-of-anchor D domain-containing protein</fullName>
    </recommendedName>
</protein>
<dbReference type="Proteomes" id="UP000017127">
    <property type="component" value="Unassembled WGS sequence"/>
</dbReference>
<proteinExistence type="predicted"/>
<organism evidence="1 2">
    <name type="scientific">Lyngbya aestuarii BL J</name>
    <dbReference type="NCBI Taxonomy" id="1348334"/>
    <lineage>
        <taxon>Bacteria</taxon>
        <taxon>Bacillati</taxon>
        <taxon>Cyanobacteriota</taxon>
        <taxon>Cyanophyceae</taxon>
        <taxon>Oscillatoriophycideae</taxon>
        <taxon>Oscillatoriales</taxon>
        <taxon>Microcoleaceae</taxon>
        <taxon>Lyngbya</taxon>
    </lineage>
</organism>
<sequence length="150" mass="15517">GTFPTVIAAGSQGTFDVQLDTNTANTFNGELSFTTNDTDENPFNFAVSGVVSPNPVPEISVIQNTTNIADNTGTFDFGTSTVGSVVSKTFTIENNGTADLTLSELTLPTGLTLAGTFPTVIAAGSQGTFDVQLDTNTANTFNGELSFTTN</sequence>
<dbReference type="Pfam" id="PF07610">
    <property type="entry name" value="DUF1573"/>
    <property type="match status" value="1"/>
</dbReference>
<dbReference type="NCBIfam" id="NF012200">
    <property type="entry name" value="choice_anch_D"/>
    <property type="match status" value="2"/>
</dbReference>
<dbReference type="InterPro" id="IPR013783">
    <property type="entry name" value="Ig-like_fold"/>
</dbReference>
<gene>
    <name evidence="1" type="ORF">M595_6495</name>
</gene>
<name>U7Q8N5_9CYAN</name>
<dbReference type="AlphaFoldDB" id="U7Q8N5"/>
<comment type="caution">
    <text evidence="1">The sequence shown here is derived from an EMBL/GenBank/DDBJ whole genome shotgun (WGS) entry which is preliminary data.</text>
</comment>
<evidence type="ECO:0000313" key="2">
    <source>
        <dbReference type="Proteomes" id="UP000017127"/>
    </source>
</evidence>
<keyword evidence="2" id="KW-1185">Reference proteome</keyword>
<evidence type="ECO:0000313" key="1">
    <source>
        <dbReference type="EMBL" id="ERT03567.1"/>
    </source>
</evidence>
<dbReference type="OrthoDB" id="3565729at2"/>
<dbReference type="InterPro" id="IPR011467">
    <property type="entry name" value="DUF1573"/>
</dbReference>
<dbReference type="RefSeq" id="WP_023070018.1">
    <property type="nucleotide sequence ID" value="NZ_AUZM01000364.1"/>
</dbReference>
<feature type="non-terminal residue" evidence="1">
    <location>
        <position position="150"/>
    </location>
</feature>
<accession>U7Q8N5</accession>
<reference evidence="1 2" key="1">
    <citation type="journal article" date="2013" name="Front. Microbiol.">
        <title>Comparative genomic analyses of the cyanobacterium, Lyngbya aestuarii BL J, a powerful hydrogen producer.</title>
        <authorList>
            <person name="Kothari A."/>
            <person name="Vaughn M."/>
            <person name="Garcia-Pichel F."/>
        </authorList>
    </citation>
    <scope>NUCLEOTIDE SEQUENCE [LARGE SCALE GENOMIC DNA]</scope>
    <source>
        <strain evidence="1 2">BL J</strain>
    </source>
</reference>